<evidence type="ECO:0000256" key="4">
    <source>
        <dbReference type="ARBA" id="ARBA00023136"/>
    </source>
</evidence>
<feature type="compositionally biased region" description="Low complexity" evidence="5">
    <location>
        <begin position="164"/>
        <end position="176"/>
    </location>
</feature>
<evidence type="ECO:0000256" key="2">
    <source>
        <dbReference type="ARBA" id="ARBA00022511"/>
    </source>
</evidence>
<feature type="domain" description="Core shell protein Gag P30" evidence="7">
    <location>
        <begin position="280"/>
        <end position="480"/>
    </location>
</feature>
<evidence type="ECO:0008006" key="10">
    <source>
        <dbReference type="Google" id="ProtNLM"/>
    </source>
</evidence>
<reference evidence="8" key="2">
    <citation type="submission" date="2025-09" db="UniProtKB">
        <authorList>
            <consortium name="Ensembl"/>
        </authorList>
    </citation>
    <scope>IDENTIFICATION</scope>
</reference>
<dbReference type="InterPro" id="IPR010999">
    <property type="entry name" value="Retrovr_matrix"/>
</dbReference>
<name>A0A8C5PNR3_9ANUR</name>
<dbReference type="Ensembl" id="ENSLLET00000026395.1">
    <property type="protein sequence ID" value="ENSLLEP00000025423.1"/>
    <property type="gene ID" value="ENSLLEG00000016142.1"/>
</dbReference>
<dbReference type="InterPro" id="IPR003036">
    <property type="entry name" value="Gag_P30"/>
</dbReference>
<keyword evidence="2" id="KW-1032">Host cell membrane</keyword>
<feature type="compositionally biased region" description="Basic residues" evidence="5">
    <location>
        <begin position="514"/>
        <end position="525"/>
    </location>
</feature>
<dbReference type="InterPro" id="IPR000840">
    <property type="entry name" value="G_retro_matrix"/>
</dbReference>
<accession>A0A8C5PNR3</accession>
<feature type="region of interest" description="Disordered" evidence="5">
    <location>
        <begin position="495"/>
        <end position="530"/>
    </location>
</feature>
<feature type="compositionally biased region" description="Gly residues" evidence="5">
    <location>
        <begin position="498"/>
        <end position="507"/>
    </location>
</feature>
<keyword evidence="4" id="KW-0472">Membrane</keyword>
<organism evidence="8 9">
    <name type="scientific">Leptobrachium leishanense</name>
    <name type="common">Leishan spiny toad</name>
    <dbReference type="NCBI Taxonomy" id="445787"/>
    <lineage>
        <taxon>Eukaryota</taxon>
        <taxon>Metazoa</taxon>
        <taxon>Chordata</taxon>
        <taxon>Craniata</taxon>
        <taxon>Vertebrata</taxon>
        <taxon>Euteleostomi</taxon>
        <taxon>Amphibia</taxon>
        <taxon>Batrachia</taxon>
        <taxon>Anura</taxon>
        <taxon>Pelobatoidea</taxon>
        <taxon>Megophryidae</taxon>
        <taxon>Leptobrachium</taxon>
    </lineage>
</organism>
<feature type="compositionally biased region" description="Basic and acidic residues" evidence="5">
    <location>
        <begin position="230"/>
        <end position="239"/>
    </location>
</feature>
<dbReference type="Gene3D" id="1.10.375.10">
    <property type="entry name" value="Human Immunodeficiency Virus Type 1 Capsid Protein"/>
    <property type="match status" value="1"/>
</dbReference>
<proteinExistence type="predicted"/>
<keyword evidence="9" id="KW-1185">Reference proteome</keyword>
<dbReference type="InterPro" id="IPR050462">
    <property type="entry name" value="Retroviral_Gag-Pol_poly"/>
</dbReference>
<dbReference type="Pfam" id="PF01140">
    <property type="entry name" value="Gag_MA"/>
    <property type="match status" value="1"/>
</dbReference>
<sequence>MGNGSSKPKKVKKGETPLEYMVRNFDALYKTHDYGVELTKEKLKVMCTVVWPMLVSGWPEQGSMDPELVQKVHSQITEQYGHPEQYPYIDIWRYCIKNKSHFIMIAGRNKKQDPQNNGERGRPVLDQPEESDNLPPSYPSCYGAAREALNAAIARAERGERAAAVARPAPFAPSRAPAEEEQGAVGGGDGEAPPEKIEMPDGSIYKLVPHESGDDREEEEKQGVTTRAANDIHKPRDLYQHNPHKKSALQLPLREVPGPPLADGNPGPMQYTYVPFTTTDLFNWKTHTPLYSTNPAAVASMIESVMLTHNPTWADCQQLMLTMFTTEERARINSSAQKILLAQAVADAKPHPEAWAEEHYPRTDPKWPYNTAEGVAHLQTYRTAVIMGVKAGGKKPTNMGKIADVVQEVKESPSAFLERLLDAYRMYSPIDPEATENQRLINSSFVGQSQRDIRNKIQRIDGFLGKGISELVEIANKVYHNRDLEEIKKQKGHTGVVGYMGNGGGRGGPDRGRARGRGARGRGRGAPREPLGPNQCAWCRGEGHWKNDCPAFLAKFGGQGEVGEAGGQASNGQVTDGRYERNEGNGAGFVGLAGTSFEGQKTTERKCLEFTYKIQ</sequence>
<dbReference type="InterPro" id="IPR036875">
    <property type="entry name" value="Znf_CCHC_sf"/>
</dbReference>
<dbReference type="Gene3D" id="4.10.60.10">
    <property type="entry name" value="Zinc finger, CCHC-type"/>
    <property type="match status" value="1"/>
</dbReference>
<keyword evidence="3" id="KW-1043">Host membrane</keyword>
<dbReference type="Pfam" id="PF02093">
    <property type="entry name" value="Gag_p30"/>
    <property type="match status" value="1"/>
</dbReference>
<evidence type="ECO:0000256" key="5">
    <source>
        <dbReference type="SAM" id="MobiDB-lite"/>
    </source>
</evidence>
<evidence type="ECO:0000313" key="8">
    <source>
        <dbReference type="Ensembl" id="ENSLLEP00000025423.1"/>
    </source>
</evidence>
<dbReference type="PANTHER" id="PTHR33166">
    <property type="entry name" value="GAG_P30 DOMAIN-CONTAINING PROTEIN"/>
    <property type="match status" value="1"/>
</dbReference>
<feature type="region of interest" description="Disordered" evidence="5">
    <location>
        <begin position="107"/>
        <end position="141"/>
    </location>
</feature>
<dbReference type="AlphaFoldDB" id="A0A8C5PNR3"/>
<evidence type="ECO:0000313" key="9">
    <source>
        <dbReference type="Proteomes" id="UP000694569"/>
    </source>
</evidence>
<dbReference type="Proteomes" id="UP000694569">
    <property type="component" value="Unplaced"/>
</dbReference>
<dbReference type="InterPro" id="IPR036946">
    <property type="entry name" value="G_retro_matrix_sf"/>
</dbReference>
<evidence type="ECO:0000256" key="3">
    <source>
        <dbReference type="ARBA" id="ARBA00022870"/>
    </source>
</evidence>
<dbReference type="GO" id="GO:0003676">
    <property type="term" value="F:nucleic acid binding"/>
    <property type="evidence" value="ECO:0007669"/>
    <property type="project" value="InterPro"/>
</dbReference>
<protein>
    <recommendedName>
        <fullName evidence="10">Gag protein</fullName>
    </recommendedName>
</protein>
<evidence type="ECO:0000259" key="7">
    <source>
        <dbReference type="Pfam" id="PF02093"/>
    </source>
</evidence>
<dbReference type="GeneTree" id="ENSGT01140000282634"/>
<evidence type="ECO:0000259" key="6">
    <source>
        <dbReference type="Pfam" id="PF01140"/>
    </source>
</evidence>
<dbReference type="Gene3D" id="1.10.150.180">
    <property type="entry name" value="Gamma-retroviral matrix domain"/>
    <property type="match status" value="1"/>
</dbReference>
<dbReference type="GO" id="GO:0008270">
    <property type="term" value="F:zinc ion binding"/>
    <property type="evidence" value="ECO:0007669"/>
    <property type="project" value="InterPro"/>
</dbReference>
<dbReference type="GO" id="GO:0019068">
    <property type="term" value="P:virion assembly"/>
    <property type="evidence" value="ECO:0007669"/>
    <property type="project" value="InterPro"/>
</dbReference>
<comment type="subcellular location">
    <subcellularLocation>
        <location evidence="1">Host cell membrane</location>
    </subcellularLocation>
</comment>
<dbReference type="InterPro" id="IPR008919">
    <property type="entry name" value="Retrov_capsid_N"/>
</dbReference>
<dbReference type="SUPFAM" id="SSF47943">
    <property type="entry name" value="Retrovirus capsid protein, N-terminal core domain"/>
    <property type="match status" value="1"/>
</dbReference>
<dbReference type="SUPFAM" id="SSF47836">
    <property type="entry name" value="Retroviral matrix proteins"/>
    <property type="match status" value="1"/>
</dbReference>
<reference evidence="8" key="1">
    <citation type="submission" date="2025-08" db="UniProtKB">
        <authorList>
            <consortium name="Ensembl"/>
        </authorList>
    </citation>
    <scope>IDENTIFICATION</scope>
</reference>
<feature type="domain" description="Gamma-retroviral matrix protein" evidence="6">
    <location>
        <begin position="16"/>
        <end position="93"/>
    </location>
</feature>
<feature type="region of interest" description="Disordered" evidence="5">
    <location>
        <begin position="164"/>
        <end position="243"/>
    </location>
</feature>
<dbReference type="SUPFAM" id="SSF57756">
    <property type="entry name" value="Retrovirus zinc finger-like domains"/>
    <property type="match status" value="1"/>
</dbReference>
<evidence type="ECO:0000256" key="1">
    <source>
        <dbReference type="ARBA" id="ARBA00004165"/>
    </source>
</evidence>